<dbReference type="SUPFAM" id="SSF53335">
    <property type="entry name" value="S-adenosyl-L-methionine-dependent methyltransferases"/>
    <property type="match status" value="1"/>
</dbReference>
<organism evidence="2 3">
    <name type="scientific">Desulfolutivibrio sulfodismutans</name>
    <dbReference type="NCBI Taxonomy" id="63561"/>
    <lineage>
        <taxon>Bacteria</taxon>
        <taxon>Pseudomonadati</taxon>
        <taxon>Thermodesulfobacteriota</taxon>
        <taxon>Desulfovibrionia</taxon>
        <taxon>Desulfovibrionales</taxon>
        <taxon>Desulfovibrionaceae</taxon>
        <taxon>Desulfolutivibrio</taxon>
    </lineage>
</organism>
<proteinExistence type="predicted"/>
<dbReference type="Gene3D" id="3.40.50.150">
    <property type="entry name" value="Vaccinia Virus protein VP39"/>
    <property type="match status" value="1"/>
</dbReference>
<evidence type="ECO:0000313" key="2">
    <source>
        <dbReference type="EMBL" id="NDY59003.1"/>
    </source>
</evidence>
<dbReference type="GO" id="GO:0032259">
    <property type="term" value="P:methylation"/>
    <property type="evidence" value="ECO:0007669"/>
    <property type="project" value="UniProtKB-KW"/>
</dbReference>
<dbReference type="InterPro" id="IPR053188">
    <property type="entry name" value="FkbM_Methyltransferase"/>
</dbReference>
<dbReference type="AlphaFoldDB" id="A0A7K3NT71"/>
<protein>
    <submittedName>
        <fullName evidence="2">FkbM family methyltransferase</fullName>
    </submittedName>
</protein>
<dbReference type="Pfam" id="PF05050">
    <property type="entry name" value="Methyltransf_21"/>
    <property type="match status" value="1"/>
</dbReference>
<reference evidence="2 3" key="1">
    <citation type="submission" date="2020-02" db="EMBL/GenBank/DDBJ databases">
        <title>Comparative genomics of sulfur disproportionating microorganisms.</title>
        <authorList>
            <person name="Ward L.M."/>
            <person name="Bertran E."/>
            <person name="Johnston D.T."/>
        </authorList>
    </citation>
    <scope>NUCLEOTIDE SEQUENCE [LARGE SCALE GENOMIC DNA]</scope>
    <source>
        <strain evidence="2 3">DSM 3696</strain>
    </source>
</reference>
<dbReference type="InterPro" id="IPR029063">
    <property type="entry name" value="SAM-dependent_MTases_sf"/>
</dbReference>
<dbReference type="GO" id="GO:0008171">
    <property type="term" value="F:O-methyltransferase activity"/>
    <property type="evidence" value="ECO:0007669"/>
    <property type="project" value="TreeGrafter"/>
</dbReference>
<evidence type="ECO:0000259" key="1">
    <source>
        <dbReference type="Pfam" id="PF05050"/>
    </source>
</evidence>
<feature type="domain" description="Methyltransferase FkbM" evidence="1">
    <location>
        <begin position="11"/>
        <end position="174"/>
    </location>
</feature>
<accession>A0A7K3NT71</accession>
<keyword evidence="2" id="KW-0808">Transferase</keyword>
<dbReference type="PANTHER" id="PTHR36973">
    <property type="entry name" value="SLL1456 PROTEIN-RELATED"/>
    <property type="match status" value="1"/>
</dbReference>
<name>A0A7K3NT71_9BACT</name>
<dbReference type="EMBL" id="JAAGRQ010000191">
    <property type="protein sequence ID" value="NDY59003.1"/>
    <property type="molecule type" value="Genomic_DNA"/>
</dbReference>
<dbReference type="NCBIfam" id="TIGR01444">
    <property type="entry name" value="fkbM_fam"/>
    <property type="match status" value="1"/>
</dbReference>
<sequence length="206" mass="22115">MLFAADPVIVDGGANKGRTTARFLELFPRARVAAFEPLPELARKLEKRYLGDARVVVQACALGPQAATAELTVLSRRTLSSMLPPTGIHEKYADQDIRQTARVTVPVVRLDAALPQGADIIKLDLQGYELAALQGAVGILPRAALILAETAFYPLYDGQPLFPELREFLAAHGFAFEGLYDPFSDAKGRLASGDALFTANAPGPGR</sequence>
<keyword evidence="2" id="KW-0489">Methyltransferase</keyword>
<gene>
    <name evidence="2" type="ORF">G3N56_19885</name>
</gene>
<keyword evidence="3" id="KW-1185">Reference proteome</keyword>
<dbReference type="Proteomes" id="UP000469724">
    <property type="component" value="Unassembled WGS sequence"/>
</dbReference>
<evidence type="ECO:0000313" key="3">
    <source>
        <dbReference type="Proteomes" id="UP000469724"/>
    </source>
</evidence>
<dbReference type="PANTHER" id="PTHR36973:SF4">
    <property type="entry name" value="NODULATION PROTEIN"/>
    <property type="match status" value="1"/>
</dbReference>
<comment type="caution">
    <text evidence="2">The sequence shown here is derived from an EMBL/GenBank/DDBJ whole genome shotgun (WGS) entry which is preliminary data.</text>
</comment>
<dbReference type="InterPro" id="IPR006342">
    <property type="entry name" value="FkbM_mtfrase"/>
</dbReference>